<protein>
    <submittedName>
        <fullName evidence="2">Uncharacterized protein</fullName>
    </submittedName>
</protein>
<dbReference type="EMBL" id="KL142399">
    <property type="protein sequence ID" value="KDR69974.1"/>
    <property type="molecule type" value="Genomic_DNA"/>
</dbReference>
<name>A0A067SQP3_GALM3</name>
<gene>
    <name evidence="2" type="ORF">GALMADRAFT_899755</name>
</gene>
<dbReference type="AlphaFoldDB" id="A0A067SQP3"/>
<organism evidence="2 3">
    <name type="scientific">Galerina marginata (strain CBS 339.88)</name>
    <dbReference type="NCBI Taxonomy" id="685588"/>
    <lineage>
        <taxon>Eukaryota</taxon>
        <taxon>Fungi</taxon>
        <taxon>Dikarya</taxon>
        <taxon>Basidiomycota</taxon>
        <taxon>Agaricomycotina</taxon>
        <taxon>Agaricomycetes</taxon>
        <taxon>Agaricomycetidae</taxon>
        <taxon>Agaricales</taxon>
        <taxon>Agaricineae</taxon>
        <taxon>Strophariaceae</taxon>
        <taxon>Galerina</taxon>
    </lineage>
</organism>
<dbReference type="HOGENOM" id="CLU_2960933_0_0_1"/>
<feature type="compositionally biased region" description="Acidic residues" evidence="1">
    <location>
        <begin position="47"/>
        <end position="59"/>
    </location>
</feature>
<proteinExistence type="predicted"/>
<dbReference type="Proteomes" id="UP000027222">
    <property type="component" value="Unassembled WGS sequence"/>
</dbReference>
<feature type="region of interest" description="Disordered" evidence="1">
    <location>
        <begin position="1"/>
        <end position="59"/>
    </location>
</feature>
<evidence type="ECO:0000313" key="2">
    <source>
        <dbReference type="EMBL" id="KDR69974.1"/>
    </source>
</evidence>
<keyword evidence="3" id="KW-1185">Reference proteome</keyword>
<reference evidence="3" key="1">
    <citation type="journal article" date="2014" name="Proc. Natl. Acad. Sci. U.S.A.">
        <title>Extensive sampling of basidiomycete genomes demonstrates inadequacy of the white-rot/brown-rot paradigm for wood decay fungi.</title>
        <authorList>
            <person name="Riley R."/>
            <person name="Salamov A.A."/>
            <person name="Brown D.W."/>
            <person name="Nagy L.G."/>
            <person name="Floudas D."/>
            <person name="Held B.W."/>
            <person name="Levasseur A."/>
            <person name="Lombard V."/>
            <person name="Morin E."/>
            <person name="Otillar R."/>
            <person name="Lindquist E.A."/>
            <person name="Sun H."/>
            <person name="LaButti K.M."/>
            <person name="Schmutz J."/>
            <person name="Jabbour D."/>
            <person name="Luo H."/>
            <person name="Baker S.E."/>
            <person name="Pisabarro A.G."/>
            <person name="Walton J.D."/>
            <person name="Blanchette R.A."/>
            <person name="Henrissat B."/>
            <person name="Martin F."/>
            <person name="Cullen D."/>
            <person name="Hibbett D.S."/>
            <person name="Grigoriev I.V."/>
        </authorList>
    </citation>
    <scope>NUCLEOTIDE SEQUENCE [LARGE SCALE GENOMIC DNA]</scope>
    <source>
        <strain evidence="3">CBS 339.88</strain>
    </source>
</reference>
<accession>A0A067SQP3</accession>
<evidence type="ECO:0000313" key="3">
    <source>
        <dbReference type="Proteomes" id="UP000027222"/>
    </source>
</evidence>
<sequence>MQEAEADAGEGVFSGGEAGWVYETMEVVDEAEPEGEREEEARVAEESVGEAEEEDLISL</sequence>
<evidence type="ECO:0000256" key="1">
    <source>
        <dbReference type="SAM" id="MobiDB-lite"/>
    </source>
</evidence>
<feature type="compositionally biased region" description="Acidic residues" evidence="1">
    <location>
        <begin position="26"/>
        <end position="38"/>
    </location>
</feature>